<keyword evidence="1" id="KW-0732">Signal</keyword>
<reference evidence="4" key="1">
    <citation type="submission" date="2025-08" db="UniProtKB">
        <authorList>
            <consortium name="RefSeq"/>
        </authorList>
    </citation>
    <scope>IDENTIFICATION</scope>
    <source>
        <tissue evidence="4">Whole organism</tissue>
    </source>
</reference>
<dbReference type="InterPro" id="IPR013783">
    <property type="entry name" value="Ig-like_fold"/>
</dbReference>
<protein>
    <submittedName>
        <fullName evidence="4">Uncharacterized protein LOC108681922</fullName>
    </submittedName>
</protein>
<sequence>MSRRNATMAKLYCLDIICLLLHVGSNIPGGVTGVEGTRQSTLDGRVTEVHSNPSGAALGHTREIAGLADTKFQHRYFLLNNQSIKSTQLTIADDSFLCKVRRMKVNPLLRREEERSLGTRNVTTGNGSRALIRQSRIRRDVKGLMEFTIFKEKGSVALSVDRQHEQDRFRKLNSSVLQPSNQTKYHEHRLKKSRHKRKRSRNLGLHTLFDHVFIEKNAESLIKAISSRENEVQEDKMIDIPDFDCETKLCQHPDNSLTGNSFKSKEKIRLPSGIEDEIHYPVHFSSKTHKHRKVYRNFTKSSAPETEIPYYHYGDSTMIKNNFFPHPQASSDVSGDYKDVTHYEQQYDRHKHQSGVRVLAVDVPPYVNRGDDAELECHYDLAHLQLYSLKWYRDDDEFFRFMPSEDPAQVVLPVPGVQVEMANSTGATLLLKAVTRQTEGHYKCEVLSDAPEYYTADRSAPLLVVDVPDDEPEILGAQTRYRLGDVARLLCRSAKSRPASRISWYINDWKVLPEFLTQLQPEVDAEGLEQTKVSLQVVVGPEHFVRGRMVFRCTARIPSLSSKTREHVAEGHLEYNMPVMQARDSAPIASGEMAGPKTHTKTMAGAPLLWLVPALTALQRP</sequence>
<dbReference type="PROSITE" id="PS50835">
    <property type="entry name" value="IG_LIKE"/>
    <property type="match status" value="1"/>
</dbReference>
<gene>
    <name evidence="4" type="primary">LOC108681922</name>
</gene>
<accession>A0A8B7PM76</accession>
<feature type="domain" description="Ig-like" evidence="2">
    <location>
        <begin position="367"/>
        <end position="446"/>
    </location>
</feature>
<dbReference type="RefSeq" id="XP_018026492.1">
    <property type="nucleotide sequence ID" value="XM_018171003.2"/>
</dbReference>
<dbReference type="Pfam" id="PF07686">
    <property type="entry name" value="V-set"/>
    <property type="match status" value="1"/>
</dbReference>
<dbReference type="SUPFAM" id="SSF48726">
    <property type="entry name" value="Immunoglobulin"/>
    <property type="match status" value="2"/>
</dbReference>
<dbReference type="PANTHER" id="PTHR21261">
    <property type="entry name" value="BEAT PROTEIN"/>
    <property type="match status" value="1"/>
</dbReference>
<dbReference type="KEGG" id="hazt:108681922"/>
<dbReference type="FunFam" id="2.60.40.10:FF:000437">
    <property type="entry name" value="Beat-IIIc, isoform A"/>
    <property type="match status" value="1"/>
</dbReference>
<dbReference type="OrthoDB" id="6358459at2759"/>
<organism evidence="3 4">
    <name type="scientific">Hyalella azteca</name>
    <name type="common">Amphipod</name>
    <dbReference type="NCBI Taxonomy" id="294128"/>
    <lineage>
        <taxon>Eukaryota</taxon>
        <taxon>Metazoa</taxon>
        <taxon>Ecdysozoa</taxon>
        <taxon>Arthropoda</taxon>
        <taxon>Crustacea</taxon>
        <taxon>Multicrustacea</taxon>
        <taxon>Malacostraca</taxon>
        <taxon>Eumalacostraca</taxon>
        <taxon>Peracarida</taxon>
        <taxon>Amphipoda</taxon>
        <taxon>Senticaudata</taxon>
        <taxon>Talitrida</taxon>
        <taxon>Talitroidea</taxon>
        <taxon>Hyalellidae</taxon>
        <taxon>Hyalella</taxon>
    </lineage>
</organism>
<feature type="signal peptide" evidence="1">
    <location>
        <begin position="1"/>
        <end position="33"/>
    </location>
</feature>
<evidence type="ECO:0000259" key="2">
    <source>
        <dbReference type="PROSITE" id="PS50835"/>
    </source>
</evidence>
<keyword evidence="3" id="KW-1185">Reference proteome</keyword>
<evidence type="ECO:0000313" key="4">
    <source>
        <dbReference type="RefSeq" id="XP_018026492.1"/>
    </source>
</evidence>
<dbReference type="InterPro" id="IPR013106">
    <property type="entry name" value="Ig_V-set"/>
</dbReference>
<dbReference type="Gene3D" id="2.60.40.10">
    <property type="entry name" value="Immunoglobulins"/>
    <property type="match status" value="2"/>
</dbReference>
<proteinExistence type="predicted"/>
<name>A0A8B7PM76_HYAAZ</name>
<dbReference type="GeneID" id="108681922"/>
<dbReference type="AlphaFoldDB" id="A0A8B7PM76"/>
<dbReference type="Proteomes" id="UP000694843">
    <property type="component" value="Unplaced"/>
</dbReference>
<dbReference type="InterPro" id="IPR007110">
    <property type="entry name" value="Ig-like_dom"/>
</dbReference>
<evidence type="ECO:0000313" key="3">
    <source>
        <dbReference type="Proteomes" id="UP000694843"/>
    </source>
</evidence>
<dbReference type="InterPro" id="IPR036179">
    <property type="entry name" value="Ig-like_dom_sf"/>
</dbReference>
<feature type="chain" id="PRO_5034647472" evidence="1">
    <location>
        <begin position="34"/>
        <end position="621"/>
    </location>
</feature>
<dbReference type="PANTHER" id="PTHR21261:SF15">
    <property type="entry name" value="BEATEN PATH IIIA, ISOFORM D-RELATED"/>
    <property type="match status" value="1"/>
</dbReference>
<evidence type="ECO:0000256" key="1">
    <source>
        <dbReference type="SAM" id="SignalP"/>
    </source>
</evidence>